<keyword evidence="3" id="KW-1185">Reference proteome</keyword>
<dbReference type="EMBL" id="JAFHKP010000032">
    <property type="protein sequence ID" value="KAG5471015.1"/>
    <property type="molecule type" value="Genomic_DNA"/>
</dbReference>
<accession>A0A836GSG2</accession>
<dbReference type="AlphaFoldDB" id="A0A836GSG2"/>
<evidence type="ECO:0000256" key="1">
    <source>
        <dbReference type="SAM" id="MobiDB-lite"/>
    </source>
</evidence>
<dbReference type="RefSeq" id="XP_067690185.1">
    <property type="nucleotide sequence ID" value="XM_067834082.1"/>
</dbReference>
<protein>
    <submittedName>
        <fullName evidence="2">Uncharacterized protein</fullName>
    </submittedName>
</protein>
<sequence length="477" mass="52698">MPQYKPQVFIVPAENQADLFASARPYKGEISHERGPAAQQPESLWRFDEQSCTMPPQRDEADVQGQPRLHEGHGGDAEDDEGSPYPELKVDDAPYAGPDNLPMLWTMDEETVLMHSSQVSLERIRTRLEALLLGVSDAIRLRKMRGASQDGPEEKAPRSQRRRSGSHRQVDFREQVLAADHAFRRVVGEAFDSFAEREALEMLRLCVLADKGAPECYELVSQAVAMLQTLMHDGEAVRDLAHFRQFVLSLGAEISSEKWQRDFVTALRSFAVGFLRHPEAIMAFYGHSVNQIVQHEALYVALLRICGGRAMGSALAPLNNASQAGHTAAKKPLPNRVATTRGRASRIGTSTQLKQGTSSVHKRGNESGLTRVQQRSTSRLDAIMKFELPRCVASPVDFTLRKRRKAASKSRPGNTALSRLSASTGQEERAQAPSKMDAQASPSTSARRAVLKGTKLIPRNASQMALPCTINPSLLQY</sequence>
<feature type="compositionally biased region" description="Polar residues" evidence="1">
    <location>
        <begin position="347"/>
        <end position="359"/>
    </location>
</feature>
<evidence type="ECO:0000313" key="3">
    <source>
        <dbReference type="Proteomes" id="UP000674179"/>
    </source>
</evidence>
<feature type="region of interest" description="Disordered" evidence="1">
    <location>
        <begin position="27"/>
        <end position="94"/>
    </location>
</feature>
<feature type="compositionally biased region" description="Polar residues" evidence="1">
    <location>
        <begin position="412"/>
        <end position="425"/>
    </location>
</feature>
<dbReference type="OrthoDB" id="263178at2759"/>
<name>A0A836GSG2_LEIEN</name>
<feature type="region of interest" description="Disordered" evidence="1">
    <location>
        <begin position="403"/>
        <end position="447"/>
    </location>
</feature>
<reference evidence="2 3" key="1">
    <citation type="submission" date="2021-02" db="EMBL/GenBank/DDBJ databases">
        <title>Leishmania (Mundinia) enrietti genome sequencing and assembly.</title>
        <authorList>
            <person name="Almutairi H."/>
            <person name="Gatherer D."/>
        </authorList>
    </citation>
    <scope>NUCLEOTIDE SEQUENCE [LARGE SCALE GENOMIC DNA]</scope>
    <source>
        <strain evidence="2">CUR178</strain>
    </source>
</reference>
<evidence type="ECO:0000313" key="2">
    <source>
        <dbReference type="EMBL" id="KAG5471015.1"/>
    </source>
</evidence>
<dbReference type="GeneID" id="94169592"/>
<feature type="region of interest" description="Disordered" evidence="1">
    <location>
        <begin position="347"/>
        <end position="374"/>
    </location>
</feature>
<comment type="caution">
    <text evidence="2">The sequence shown here is derived from an EMBL/GenBank/DDBJ whole genome shotgun (WGS) entry which is preliminary data.</text>
</comment>
<dbReference type="Proteomes" id="UP000674179">
    <property type="component" value="Chromosome 32"/>
</dbReference>
<gene>
    <name evidence="2" type="ORF">CUR178_02322</name>
</gene>
<feature type="region of interest" description="Disordered" evidence="1">
    <location>
        <begin position="143"/>
        <end position="169"/>
    </location>
</feature>
<proteinExistence type="predicted"/>
<organism evidence="2 3">
    <name type="scientific">Leishmania enriettii</name>
    <dbReference type="NCBI Taxonomy" id="5663"/>
    <lineage>
        <taxon>Eukaryota</taxon>
        <taxon>Discoba</taxon>
        <taxon>Euglenozoa</taxon>
        <taxon>Kinetoplastea</taxon>
        <taxon>Metakinetoplastina</taxon>
        <taxon>Trypanosomatida</taxon>
        <taxon>Trypanosomatidae</taxon>
        <taxon>Leishmaniinae</taxon>
        <taxon>Leishmania</taxon>
    </lineage>
</organism>
<dbReference type="KEGG" id="lenr:94169592"/>